<name>A0ABN2R2A0_9PSEU</name>
<dbReference type="EMBL" id="BAAANN010000013">
    <property type="protein sequence ID" value="GAA1962257.1"/>
    <property type="molecule type" value="Genomic_DNA"/>
</dbReference>
<dbReference type="Proteomes" id="UP001501116">
    <property type="component" value="Unassembled WGS sequence"/>
</dbReference>
<proteinExistence type="predicted"/>
<dbReference type="Pfam" id="PF02720">
    <property type="entry name" value="DUF222"/>
    <property type="match status" value="1"/>
</dbReference>
<reference evidence="3 4" key="1">
    <citation type="journal article" date="2019" name="Int. J. Syst. Evol. Microbiol.">
        <title>The Global Catalogue of Microorganisms (GCM) 10K type strain sequencing project: providing services to taxonomists for standard genome sequencing and annotation.</title>
        <authorList>
            <consortium name="The Broad Institute Genomics Platform"/>
            <consortium name="The Broad Institute Genome Sequencing Center for Infectious Disease"/>
            <person name="Wu L."/>
            <person name="Ma J."/>
        </authorList>
    </citation>
    <scope>NUCLEOTIDE SEQUENCE [LARGE SCALE GENOMIC DNA]</scope>
    <source>
        <strain evidence="3 4">JCM 14545</strain>
    </source>
</reference>
<comment type="caution">
    <text evidence="3">The sequence shown here is derived from an EMBL/GenBank/DDBJ whole genome shotgun (WGS) entry which is preliminary data.</text>
</comment>
<evidence type="ECO:0000313" key="3">
    <source>
        <dbReference type="EMBL" id="GAA1962257.1"/>
    </source>
</evidence>
<evidence type="ECO:0000313" key="4">
    <source>
        <dbReference type="Proteomes" id="UP001501116"/>
    </source>
</evidence>
<evidence type="ECO:0000256" key="1">
    <source>
        <dbReference type="SAM" id="MobiDB-lite"/>
    </source>
</evidence>
<organism evidence="3 4">
    <name type="scientific">Amycolatopsis minnesotensis</name>
    <dbReference type="NCBI Taxonomy" id="337894"/>
    <lineage>
        <taxon>Bacteria</taxon>
        <taxon>Bacillati</taxon>
        <taxon>Actinomycetota</taxon>
        <taxon>Actinomycetes</taxon>
        <taxon>Pseudonocardiales</taxon>
        <taxon>Pseudonocardiaceae</taxon>
        <taxon>Amycolatopsis</taxon>
    </lineage>
</organism>
<sequence length="301" mass="33588">MFHSLKQLFASVGVPGYSRFMELSDAMDILTEEDAVEARSHARRLRAIAHIARQVGRRRAIEQIAKASHITKSAAERRVGLALALTTYLPNTLAAMEAGLLDEYKASKVFEATSYLEEGKAREVDTLVVERFAGKNPSELRRIVNSIVLQVDRQGYEERRRIRRVQRMLRIVHRDHASSSVIARLPMEQAVALYKACDDDARDAKKLGDSRTLDQLRADALVERCLVGVAPAPSPAGRPPRLLRWQEILAGKRTRKANDRRRPGGTSGPDRFAGKGGAPPTPSTPKIVHLHQEPHTPGYWL</sequence>
<feature type="region of interest" description="Disordered" evidence="1">
    <location>
        <begin position="250"/>
        <end position="301"/>
    </location>
</feature>
<protein>
    <recommendedName>
        <fullName evidence="2">DUF222 domain-containing protein</fullName>
    </recommendedName>
</protein>
<evidence type="ECO:0000259" key="2">
    <source>
        <dbReference type="Pfam" id="PF02720"/>
    </source>
</evidence>
<keyword evidence="4" id="KW-1185">Reference proteome</keyword>
<gene>
    <name evidence="3" type="ORF">GCM10009754_36810</name>
</gene>
<feature type="domain" description="DUF222" evidence="2">
    <location>
        <begin position="37"/>
        <end position="223"/>
    </location>
</feature>
<dbReference type="InterPro" id="IPR003870">
    <property type="entry name" value="DUF222"/>
</dbReference>
<accession>A0ABN2R2A0</accession>